<evidence type="ECO:0000313" key="2">
    <source>
        <dbReference type="Proteomes" id="UP001163324"/>
    </source>
</evidence>
<keyword evidence="2" id="KW-1185">Reference proteome</keyword>
<accession>A0ACC0V565</accession>
<reference evidence="1" key="1">
    <citation type="submission" date="2022-10" db="EMBL/GenBank/DDBJ databases">
        <title>Complete Genome of Trichothecium roseum strain YXFP-22015, a Plant Pathogen Isolated from Citrus.</title>
        <authorList>
            <person name="Wang Y."/>
            <person name="Zhu L."/>
        </authorList>
    </citation>
    <scope>NUCLEOTIDE SEQUENCE</scope>
    <source>
        <strain evidence="1">YXFP-22015</strain>
    </source>
</reference>
<name>A0ACC0V565_9HYPO</name>
<gene>
    <name evidence="1" type="ORF">N3K66_005163</name>
</gene>
<dbReference type="EMBL" id="CM047943">
    <property type="protein sequence ID" value="KAI9900901.1"/>
    <property type="molecule type" value="Genomic_DNA"/>
</dbReference>
<sequence>MSLASNSLTERHALRKRKIRKGTTSCWECKRRKVKCYFTDLTTRTCSGCVRRGTACLTQDYDEASEYHSEPVHTNSPRERLGNTSEIEAQDPNPYLIRYYSPTSSEASHTSRAQSSVQFFDSTVVDLGQALKDCSPDPLSKVDAYSGINGALHATLPSQHNADLIISAGYTPYFLQFFTLSYKDLCNGRLRPASSLSTFPPLSNSHPVLFARTLLYLAHGILCLYPTHQTSDQLDMRALSKARNRYVQIASRLVTNDDQLLNSLEGLECLILEGVYHLSVGDLRRAWQVFRRAIALAQLMGLHTGDTSKVTRLEANSLASPMYMWYRIVQQDRYLSLTLDLPPGCAENAISPVAGGDEKGSMMDAFEQEAVHLMGQVIIRNGMMNEENAYSMTKTIDEAFSKLAAEGNPDWWLAPKSKQRIPDTEDKLEDVLRILSHITHFQLLILLHLPYMLRGAYAYSRTTCINASRELLNRYVRFREITTGAFSCRSIDFSAFTASIVLLLVHVDDAIQRTLGAAGSIHQRPTDLALIKEIIEIMVDLNTVSEDRLLQHAANILSCLCKIEAQATRSNMGRQDSTSEAGSGGNPTHNGLKLSIPYAGRISITASGIFNESGVRLTTTPVPTDLPSELQSGIPHDAWAQGDDMPGPDIHTAFFSPQHIPVMNPLAGWSAGNTDPFVYHDPCGHGGTGGW</sequence>
<dbReference type="Proteomes" id="UP001163324">
    <property type="component" value="Chromosome 4"/>
</dbReference>
<comment type="caution">
    <text evidence="1">The sequence shown here is derived from an EMBL/GenBank/DDBJ whole genome shotgun (WGS) entry which is preliminary data.</text>
</comment>
<organism evidence="1 2">
    <name type="scientific">Trichothecium roseum</name>
    <dbReference type="NCBI Taxonomy" id="47278"/>
    <lineage>
        <taxon>Eukaryota</taxon>
        <taxon>Fungi</taxon>
        <taxon>Dikarya</taxon>
        <taxon>Ascomycota</taxon>
        <taxon>Pezizomycotina</taxon>
        <taxon>Sordariomycetes</taxon>
        <taxon>Hypocreomycetidae</taxon>
        <taxon>Hypocreales</taxon>
        <taxon>Hypocreales incertae sedis</taxon>
        <taxon>Trichothecium</taxon>
    </lineage>
</organism>
<protein>
    <submittedName>
        <fullName evidence="1">Uncharacterized protein</fullName>
    </submittedName>
</protein>
<proteinExistence type="predicted"/>
<evidence type="ECO:0000313" key="1">
    <source>
        <dbReference type="EMBL" id="KAI9900901.1"/>
    </source>
</evidence>